<accession>A0AAD6ZQ42</accession>
<sequence>MAPEIPAELAERIIDSLCDDNHALAVCGLVCRQWRPRTRLHLFHTVCNFMTTKTNLVIQPQTKEPFLGLATTAIFASIRKLHLGFTHKKALRETNLGPFVQCTELLELSIEIPRDYADRDEVLPSMLLAQLSTVGTILQNVSHFSLCFFNAQMGVLLEILAFFPAMQNCDLVSNGGIGEGNQTALTFPPRLRTLSTQILWGAEFLFLHLLSQPSPPRVRKLILGNDEMDMTETSPVARYVQRTADAIEVLHCTIWTDFEIFEKFALKSCRNLWEMNITIYNRDIDAKQYAEALLDSAASSGLVEIVIDAPSQMTFRDLSLQLDDASTKKLRSPQFGNLCRFSLCSLEIPLSSLGRAATE</sequence>
<dbReference type="AlphaFoldDB" id="A0AAD6ZQ42"/>
<protein>
    <recommendedName>
        <fullName evidence="3">F-box domain-containing protein</fullName>
    </recommendedName>
</protein>
<evidence type="ECO:0000313" key="1">
    <source>
        <dbReference type="EMBL" id="KAJ7334149.1"/>
    </source>
</evidence>
<keyword evidence="2" id="KW-1185">Reference proteome</keyword>
<proteinExistence type="predicted"/>
<reference evidence="1" key="1">
    <citation type="submission" date="2023-03" db="EMBL/GenBank/DDBJ databases">
        <title>Massive genome expansion in bonnet fungi (Mycena s.s.) driven by repeated elements and novel gene families across ecological guilds.</title>
        <authorList>
            <consortium name="Lawrence Berkeley National Laboratory"/>
            <person name="Harder C.B."/>
            <person name="Miyauchi S."/>
            <person name="Viragh M."/>
            <person name="Kuo A."/>
            <person name="Thoen E."/>
            <person name="Andreopoulos B."/>
            <person name="Lu D."/>
            <person name="Skrede I."/>
            <person name="Drula E."/>
            <person name="Henrissat B."/>
            <person name="Morin E."/>
            <person name="Kohler A."/>
            <person name="Barry K."/>
            <person name="LaButti K."/>
            <person name="Morin E."/>
            <person name="Salamov A."/>
            <person name="Lipzen A."/>
            <person name="Mereny Z."/>
            <person name="Hegedus B."/>
            <person name="Baldrian P."/>
            <person name="Stursova M."/>
            <person name="Weitz H."/>
            <person name="Taylor A."/>
            <person name="Grigoriev I.V."/>
            <person name="Nagy L.G."/>
            <person name="Martin F."/>
            <person name="Kauserud H."/>
        </authorList>
    </citation>
    <scope>NUCLEOTIDE SEQUENCE</scope>
    <source>
        <strain evidence="1">CBHHK002</strain>
    </source>
</reference>
<name>A0AAD6ZQ42_9AGAR</name>
<comment type="caution">
    <text evidence="1">The sequence shown here is derived from an EMBL/GenBank/DDBJ whole genome shotgun (WGS) entry which is preliminary data.</text>
</comment>
<gene>
    <name evidence="1" type="ORF">DFH08DRAFT_1083587</name>
</gene>
<evidence type="ECO:0008006" key="3">
    <source>
        <dbReference type="Google" id="ProtNLM"/>
    </source>
</evidence>
<organism evidence="1 2">
    <name type="scientific">Mycena albidolilacea</name>
    <dbReference type="NCBI Taxonomy" id="1033008"/>
    <lineage>
        <taxon>Eukaryota</taxon>
        <taxon>Fungi</taxon>
        <taxon>Dikarya</taxon>
        <taxon>Basidiomycota</taxon>
        <taxon>Agaricomycotina</taxon>
        <taxon>Agaricomycetes</taxon>
        <taxon>Agaricomycetidae</taxon>
        <taxon>Agaricales</taxon>
        <taxon>Marasmiineae</taxon>
        <taxon>Mycenaceae</taxon>
        <taxon>Mycena</taxon>
    </lineage>
</organism>
<evidence type="ECO:0000313" key="2">
    <source>
        <dbReference type="Proteomes" id="UP001218218"/>
    </source>
</evidence>
<dbReference type="EMBL" id="JARIHO010000033">
    <property type="protein sequence ID" value="KAJ7334149.1"/>
    <property type="molecule type" value="Genomic_DNA"/>
</dbReference>
<dbReference type="Proteomes" id="UP001218218">
    <property type="component" value="Unassembled WGS sequence"/>
</dbReference>